<feature type="region of interest" description="Disordered" evidence="1">
    <location>
        <begin position="1"/>
        <end position="21"/>
    </location>
</feature>
<dbReference type="AlphaFoldDB" id="A0A0F9DFT8"/>
<gene>
    <name evidence="2" type="ORF">LCGC14_2204820</name>
</gene>
<proteinExistence type="predicted"/>
<name>A0A0F9DFT8_9ZZZZ</name>
<reference evidence="2" key="1">
    <citation type="journal article" date="2015" name="Nature">
        <title>Complex archaea that bridge the gap between prokaryotes and eukaryotes.</title>
        <authorList>
            <person name="Spang A."/>
            <person name="Saw J.H."/>
            <person name="Jorgensen S.L."/>
            <person name="Zaremba-Niedzwiedzka K."/>
            <person name="Martijn J."/>
            <person name="Lind A.E."/>
            <person name="van Eijk R."/>
            <person name="Schleper C."/>
            <person name="Guy L."/>
            <person name="Ettema T.J."/>
        </authorList>
    </citation>
    <scope>NUCLEOTIDE SEQUENCE</scope>
</reference>
<organism evidence="2">
    <name type="scientific">marine sediment metagenome</name>
    <dbReference type="NCBI Taxonomy" id="412755"/>
    <lineage>
        <taxon>unclassified sequences</taxon>
        <taxon>metagenomes</taxon>
        <taxon>ecological metagenomes</taxon>
    </lineage>
</organism>
<evidence type="ECO:0000256" key="1">
    <source>
        <dbReference type="SAM" id="MobiDB-lite"/>
    </source>
</evidence>
<sequence>MGVTANAVMASQRATESPPPPIAPISRMLPLTFPIPRVFLRAAQLLRIGVRVRVRIGVRREKDIHDRLVDFDTCLLTFFVTIDVGSYFYEIGIGHTDTKATGSNDVTAT</sequence>
<dbReference type="EMBL" id="LAZR01029133">
    <property type="protein sequence ID" value="KKL60484.1"/>
    <property type="molecule type" value="Genomic_DNA"/>
</dbReference>
<accession>A0A0F9DFT8</accession>
<evidence type="ECO:0000313" key="2">
    <source>
        <dbReference type="EMBL" id="KKL60484.1"/>
    </source>
</evidence>
<comment type="caution">
    <text evidence="2">The sequence shown here is derived from an EMBL/GenBank/DDBJ whole genome shotgun (WGS) entry which is preliminary data.</text>
</comment>
<protein>
    <submittedName>
        <fullName evidence="2">Uncharacterized protein</fullName>
    </submittedName>
</protein>